<keyword evidence="2" id="KW-0813">Transport</keyword>
<dbReference type="SUPFAM" id="SSF103473">
    <property type="entry name" value="MFS general substrate transporter"/>
    <property type="match status" value="1"/>
</dbReference>
<feature type="transmembrane region" description="Helical" evidence="7">
    <location>
        <begin position="66"/>
        <end position="85"/>
    </location>
</feature>
<comment type="caution">
    <text evidence="9">The sequence shown here is derived from an EMBL/GenBank/DDBJ whole genome shotgun (WGS) entry which is preliminary data.</text>
</comment>
<feature type="transmembrane region" description="Helical" evidence="7">
    <location>
        <begin position="126"/>
        <end position="144"/>
    </location>
</feature>
<feature type="transmembrane region" description="Helical" evidence="7">
    <location>
        <begin position="249"/>
        <end position="268"/>
    </location>
</feature>
<feature type="domain" description="Major facilitator superfamily (MFS) profile" evidence="8">
    <location>
        <begin position="31"/>
        <end position="471"/>
    </location>
</feature>
<feature type="transmembrane region" description="Helical" evidence="7">
    <location>
        <begin position="350"/>
        <end position="371"/>
    </location>
</feature>
<keyword evidence="5 7" id="KW-1133">Transmembrane helix</keyword>
<dbReference type="PANTHER" id="PTHR42718:SF46">
    <property type="entry name" value="BLR6921 PROTEIN"/>
    <property type="match status" value="1"/>
</dbReference>
<evidence type="ECO:0000259" key="8">
    <source>
        <dbReference type="PROSITE" id="PS50850"/>
    </source>
</evidence>
<feature type="transmembrane region" description="Helical" evidence="7">
    <location>
        <begin position="289"/>
        <end position="310"/>
    </location>
</feature>
<dbReference type="AlphaFoldDB" id="A0A7Y9LEA2"/>
<dbReference type="GO" id="GO:0022857">
    <property type="term" value="F:transmembrane transporter activity"/>
    <property type="evidence" value="ECO:0007669"/>
    <property type="project" value="InterPro"/>
</dbReference>
<dbReference type="Gene3D" id="1.20.1250.20">
    <property type="entry name" value="MFS general substrate transporter like domains"/>
    <property type="match status" value="1"/>
</dbReference>
<feature type="transmembrane region" description="Helical" evidence="7">
    <location>
        <begin position="442"/>
        <end position="464"/>
    </location>
</feature>
<dbReference type="Proteomes" id="UP000569914">
    <property type="component" value="Unassembled WGS sequence"/>
</dbReference>
<name>A0A7Y9LEA2_9ACTN</name>
<feature type="transmembrane region" description="Helical" evidence="7">
    <location>
        <begin position="217"/>
        <end position="237"/>
    </location>
</feature>
<dbReference type="Gene3D" id="1.20.1720.10">
    <property type="entry name" value="Multidrug resistance protein D"/>
    <property type="match status" value="1"/>
</dbReference>
<protein>
    <submittedName>
        <fullName evidence="9">EmrB/QacA subfamily drug resistance transporter</fullName>
    </submittedName>
</protein>
<organism evidence="9 10">
    <name type="scientific">Microlunatus parietis</name>
    <dbReference type="NCBI Taxonomy" id="682979"/>
    <lineage>
        <taxon>Bacteria</taxon>
        <taxon>Bacillati</taxon>
        <taxon>Actinomycetota</taxon>
        <taxon>Actinomycetes</taxon>
        <taxon>Propionibacteriales</taxon>
        <taxon>Propionibacteriaceae</taxon>
        <taxon>Microlunatus</taxon>
    </lineage>
</organism>
<dbReference type="PANTHER" id="PTHR42718">
    <property type="entry name" value="MAJOR FACILITATOR SUPERFAMILY MULTIDRUG TRANSPORTER MFSC"/>
    <property type="match status" value="1"/>
</dbReference>
<dbReference type="GO" id="GO:0005886">
    <property type="term" value="C:plasma membrane"/>
    <property type="evidence" value="ECO:0007669"/>
    <property type="project" value="UniProtKB-SubCell"/>
</dbReference>
<feature type="transmembrane region" description="Helical" evidence="7">
    <location>
        <begin position="322"/>
        <end position="343"/>
    </location>
</feature>
<evidence type="ECO:0000256" key="5">
    <source>
        <dbReference type="ARBA" id="ARBA00022989"/>
    </source>
</evidence>
<dbReference type="PROSITE" id="PS00216">
    <property type="entry name" value="SUGAR_TRANSPORT_1"/>
    <property type="match status" value="1"/>
</dbReference>
<dbReference type="EMBL" id="JACCBU010000001">
    <property type="protein sequence ID" value="NYE73680.1"/>
    <property type="molecule type" value="Genomic_DNA"/>
</dbReference>
<evidence type="ECO:0000256" key="1">
    <source>
        <dbReference type="ARBA" id="ARBA00004651"/>
    </source>
</evidence>
<keyword evidence="6 7" id="KW-0472">Membrane</keyword>
<evidence type="ECO:0000256" key="4">
    <source>
        <dbReference type="ARBA" id="ARBA00022692"/>
    </source>
</evidence>
<proteinExistence type="predicted"/>
<dbReference type="PRINTS" id="PR01036">
    <property type="entry name" value="TCRTETB"/>
</dbReference>
<evidence type="ECO:0000313" key="10">
    <source>
        <dbReference type="Proteomes" id="UP000569914"/>
    </source>
</evidence>
<feature type="transmembrane region" description="Helical" evidence="7">
    <location>
        <begin position="377"/>
        <end position="397"/>
    </location>
</feature>
<feature type="transmembrane region" description="Helical" evidence="7">
    <location>
        <begin position="97"/>
        <end position="120"/>
    </location>
</feature>
<feature type="transmembrane region" description="Helical" evidence="7">
    <location>
        <begin position="156"/>
        <end position="180"/>
    </location>
</feature>
<gene>
    <name evidence="9" type="ORF">BKA15_005009</name>
</gene>
<keyword evidence="4 7" id="KW-0812">Transmembrane</keyword>
<sequence>MSRLPSSSSVPITEDAHDTKLPEASPRRWLIFAVVSMALFMSSIDHTVVAIALPSIRDDLGTGLEWAGWTVTIYSLGAVLVMPLAGKLSDQYGRKRIFVVAAALFTIASLLCALVDNIYLLVLLRGIQAIGGGAFMPAATGIVADNFGPNRDRAVGMFTSVFPIGGIVGPIIGGILLTYWDWRAIFIVNVPVGILLLVLALLVIPESRQPVSRRLDVYGVVLLGVLILGVMLGVTSLGSKDGTPLSPQFIVPEAIAVVALVLFLRHAARGTAPFIPIRLLRGRGFGVMNVINFLQGAAAIGFGALVPLFAQARFGIPILESGTLMTARAIGMICIAGVAVMTLRRTGYRLPMIVGFTVLAAGMVAICFPPPGVSQVLWLAIAAGVTGLGMGLSIPAGNNAVLQLAPDEAAGVAGLRGMFRQSGSIIAISIATAVMARSDDPGATLSVVFLIFAGLIVLTLPLVFRVPEHKGQW</sequence>
<evidence type="ECO:0000256" key="6">
    <source>
        <dbReference type="ARBA" id="ARBA00023136"/>
    </source>
</evidence>
<dbReference type="InterPro" id="IPR036259">
    <property type="entry name" value="MFS_trans_sf"/>
</dbReference>
<keyword evidence="10" id="KW-1185">Reference proteome</keyword>
<dbReference type="InterPro" id="IPR020846">
    <property type="entry name" value="MFS_dom"/>
</dbReference>
<accession>A0A7Y9LEA2</accession>
<keyword evidence="3" id="KW-1003">Cell membrane</keyword>
<dbReference type="PROSITE" id="PS50850">
    <property type="entry name" value="MFS"/>
    <property type="match status" value="1"/>
</dbReference>
<comment type="subcellular location">
    <subcellularLocation>
        <location evidence="1">Cell membrane</location>
        <topology evidence="1">Multi-pass membrane protein</topology>
    </subcellularLocation>
</comment>
<dbReference type="CDD" id="cd17321">
    <property type="entry name" value="MFS_MMR_MDR_like"/>
    <property type="match status" value="1"/>
</dbReference>
<evidence type="ECO:0000256" key="3">
    <source>
        <dbReference type="ARBA" id="ARBA00022475"/>
    </source>
</evidence>
<evidence type="ECO:0000256" key="2">
    <source>
        <dbReference type="ARBA" id="ARBA00022448"/>
    </source>
</evidence>
<evidence type="ECO:0000313" key="9">
    <source>
        <dbReference type="EMBL" id="NYE73680.1"/>
    </source>
</evidence>
<reference evidence="9 10" key="1">
    <citation type="submission" date="2020-07" db="EMBL/GenBank/DDBJ databases">
        <title>Sequencing the genomes of 1000 actinobacteria strains.</title>
        <authorList>
            <person name="Klenk H.-P."/>
        </authorList>
    </citation>
    <scope>NUCLEOTIDE SEQUENCE [LARGE SCALE GENOMIC DNA]</scope>
    <source>
        <strain evidence="9 10">DSM 22083</strain>
    </source>
</reference>
<dbReference type="Pfam" id="PF07690">
    <property type="entry name" value="MFS_1"/>
    <property type="match status" value="1"/>
</dbReference>
<dbReference type="RefSeq" id="WP_179755354.1">
    <property type="nucleotide sequence ID" value="NZ_JACCBU010000001.1"/>
</dbReference>
<evidence type="ECO:0000256" key="7">
    <source>
        <dbReference type="SAM" id="Phobius"/>
    </source>
</evidence>
<dbReference type="InterPro" id="IPR011701">
    <property type="entry name" value="MFS"/>
</dbReference>
<dbReference type="InterPro" id="IPR005829">
    <property type="entry name" value="Sugar_transporter_CS"/>
</dbReference>
<feature type="transmembrane region" description="Helical" evidence="7">
    <location>
        <begin position="29"/>
        <end position="54"/>
    </location>
</feature>
<feature type="transmembrane region" description="Helical" evidence="7">
    <location>
        <begin position="186"/>
        <end position="205"/>
    </location>
</feature>